<evidence type="ECO:0000256" key="2">
    <source>
        <dbReference type="ARBA" id="ARBA00005891"/>
    </source>
</evidence>
<evidence type="ECO:0000256" key="4">
    <source>
        <dbReference type="ARBA" id="ARBA00022679"/>
    </source>
</evidence>
<dbReference type="PANTHER" id="PTHR12049">
    <property type="entry name" value="PROTEIN ARGININE METHYLTRANSFERASE NDUFAF7, MITOCHONDRIAL"/>
    <property type="match status" value="1"/>
</dbReference>
<keyword evidence="3 7" id="KW-0489">Methyltransferase</keyword>
<dbReference type="InterPro" id="IPR029063">
    <property type="entry name" value="SAM-dependent_MTases_sf"/>
</dbReference>
<accession>A0A2N9IDP8</accession>
<dbReference type="EMBL" id="OIVN01005390">
    <property type="protein sequence ID" value="SPD22223.1"/>
    <property type="molecule type" value="Genomic_DNA"/>
</dbReference>
<keyword evidence="4 7" id="KW-0808">Transferase</keyword>
<dbReference type="InterPro" id="IPR003788">
    <property type="entry name" value="NDUFAF7"/>
</dbReference>
<evidence type="ECO:0000256" key="6">
    <source>
        <dbReference type="ARBA" id="ARBA00048612"/>
    </source>
</evidence>
<dbReference type="GO" id="GO:0032259">
    <property type="term" value="P:methylation"/>
    <property type="evidence" value="ECO:0007669"/>
    <property type="project" value="UniProtKB-KW"/>
</dbReference>
<gene>
    <name evidence="8" type="ORF">FSB_LOCUS50105</name>
</gene>
<evidence type="ECO:0000256" key="7">
    <source>
        <dbReference type="RuleBase" id="RU364114"/>
    </source>
</evidence>
<dbReference type="GO" id="GO:0005739">
    <property type="term" value="C:mitochondrion"/>
    <property type="evidence" value="ECO:0007669"/>
    <property type="project" value="UniProtKB-SubCell"/>
</dbReference>
<dbReference type="Pfam" id="PF02636">
    <property type="entry name" value="Methyltransf_28"/>
    <property type="match status" value="1"/>
</dbReference>
<organism evidence="8">
    <name type="scientific">Fagus sylvatica</name>
    <name type="common">Beechnut</name>
    <dbReference type="NCBI Taxonomy" id="28930"/>
    <lineage>
        <taxon>Eukaryota</taxon>
        <taxon>Viridiplantae</taxon>
        <taxon>Streptophyta</taxon>
        <taxon>Embryophyta</taxon>
        <taxon>Tracheophyta</taxon>
        <taxon>Spermatophyta</taxon>
        <taxon>Magnoliopsida</taxon>
        <taxon>eudicotyledons</taxon>
        <taxon>Gunneridae</taxon>
        <taxon>Pentapetalae</taxon>
        <taxon>rosids</taxon>
        <taxon>fabids</taxon>
        <taxon>Fagales</taxon>
        <taxon>Fagaceae</taxon>
        <taxon>Fagus</taxon>
    </lineage>
</organism>
<dbReference type="GO" id="GO:0035243">
    <property type="term" value="F:protein-arginine omega-N symmetric methyltransferase activity"/>
    <property type="evidence" value="ECO:0007669"/>
    <property type="project" value="UniProtKB-EC"/>
</dbReference>
<proteinExistence type="inferred from homology"/>
<keyword evidence="5 7" id="KW-0496">Mitochondrion</keyword>
<dbReference type="GO" id="GO:0032981">
    <property type="term" value="P:mitochondrial respiratory chain complex I assembly"/>
    <property type="evidence" value="ECO:0007669"/>
    <property type="project" value="TreeGrafter"/>
</dbReference>
<dbReference type="AlphaFoldDB" id="A0A2N9IDP8"/>
<evidence type="ECO:0000256" key="5">
    <source>
        <dbReference type="ARBA" id="ARBA00023128"/>
    </source>
</evidence>
<dbReference type="PANTHER" id="PTHR12049:SF7">
    <property type="entry name" value="PROTEIN ARGININE METHYLTRANSFERASE NDUFAF7, MITOCHONDRIAL"/>
    <property type="match status" value="1"/>
</dbReference>
<comment type="catalytic activity">
    <reaction evidence="6 7">
        <text>L-arginyl-[protein] + 2 S-adenosyl-L-methionine = N(omega),N(omega)'-dimethyl-L-arginyl-[protein] + 2 S-adenosyl-L-homocysteine + 2 H(+)</text>
        <dbReference type="Rhea" id="RHEA:48108"/>
        <dbReference type="Rhea" id="RHEA-COMP:10532"/>
        <dbReference type="Rhea" id="RHEA-COMP:11992"/>
        <dbReference type="ChEBI" id="CHEBI:15378"/>
        <dbReference type="ChEBI" id="CHEBI:29965"/>
        <dbReference type="ChEBI" id="CHEBI:57856"/>
        <dbReference type="ChEBI" id="CHEBI:59789"/>
        <dbReference type="ChEBI" id="CHEBI:88221"/>
        <dbReference type="EC" id="2.1.1.320"/>
    </reaction>
</comment>
<evidence type="ECO:0000256" key="1">
    <source>
        <dbReference type="ARBA" id="ARBA00004173"/>
    </source>
</evidence>
<name>A0A2N9IDP8_FAGSY</name>
<dbReference type="EC" id="2.1.1.320" evidence="7"/>
<dbReference type="InterPro" id="IPR038375">
    <property type="entry name" value="NDUFAF7_sf"/>
</dbReference>
<comment type="function">
    <text evidence="7">Arginine methyltransferase involved in the assembly or stability of mitochondrial NADH:ubiquinone oxidoreductase complex (complex I).</text>
</comment>
<dbReference type="SUPFAM" id="SSF53335">
    <property type="entry name" value="S-adenosyl-L-methionine-dependent methyltransferases"/>
    <property type="match status" value="1"/>
</dbReference>
<evidence type="ECO:0000313" key="8">
    <source>
        <dbReference type="EMBL" id="SPD22223.1"/>
    </source>
</evidence>
<comment type="similarity">
    <text evidence="2 7">Belongs to the NDUFAF7 family.</text>
</comment>
<reference evidence="8" key="1">
    <citation type="submission" date="2018-02" db="EMBL/GenBank/DDBJ databases">
        <authorList>
            <person name="Cohen D.B."/>
            <person name="Kent A.D."/>
        </authorList>
    </citation>
    <scope>NUCLEOTIDE SEQUENCE</scope>
</reference>
<protein>
    <recommendedName>
        <fullName evidence="7">Protein arginine methyltransferase NDUFAF7</fullName>
        <ecNumber evidence="7">2.1.1.320</ecNumber>
    </recommendedName>
</protein>
<comment type="subcellular location">
    <subcellularLocation>
        <location evidence="1 7">Mitochondrion</location>
    </subcellularLocation>
</comment>
<dbReference type="Gene3D" id="3.40.50.12710">
    <property type="match status" value="1"/>
</dbReference>
<sequence>MGLCLWILSQKMTMANRFKAFAVDLLRPTPASDDAVELEAPAQPAGRDDHVDLQKLQLNSWTLGIMLTQKLQLNQLGPRSTSSSSWTLKHQLKQCCRWAGLVDFVLGCGFCAVGLSGLRGGSWWVSVGGLARSGSGWVAGCFLVGLWGGSRSALGGSEMSVWSQIPNSSFVEHLEDNANHSSSPPSATVSIDLSGLYNPPVSELLNGRAFSSEQHLKGIIKFCGGPILIAEYMEEVLTNPKAGFYINRDVFGTEMVGVWAMCLWEQMGQPNKVNLVELGPGLGTLMADLLRLSSSFYCRMPPNLNASPGSLHIHMVECSPTLQKFQHSNLKCKDEDTNDKFNKRSVSTLARTPVTWHAALEQVPSGCMKLSSTSRHT</sequence>
<evidence type="ECO:0000256" key="3">
    <source>
        <dbReference type="ARBA" id="ARBA00022603"/>
    </source>
</evidence>